<dbReference type="Proteomes" id="UP000078512">
    <property type="component" value="Unassembled WGS sequence"/>
</dbReference>
<dbReference type="GO" id="GO:0140818">
    <property type="term" value="F:mRNA 5'-triphosphate monophosphatase activity"/>
    <property type="evidence" value="ECO:0007669"/>
    <property type="project" value="UniProtKB-EC"/>
</dbReference>
<dbReference type="CDD" id="cd07470">
    <property type="entry name" value="CYTH-like_mRNA_RTPase"/>
    <property type="match status" value="1"/>
</dbReference>
<evidence type="ECO:0000256" key="5">
    <source>
        <dbReference type="ARBA" id="ARBA00022801"/>
    </source>
</evidence>
<evidence type="ECO:0000256" key="2">
    <source>
        <dbReference type="ARBA" id="ARBA00004123"/>
    </source>
</evidence>
<dbReference type="InterPro" id="IPR004206">
    <property type="entry name" value="mRNA_triPase_Cet1"/>
</dbReference>
<proteinExistence type="inferred from homology"/>
<feature type="compositionally biased region" description="Low complexity" evidence="9">
    <location>
        <begin position="20"/>
        <end position="33"/>
    </location>
</feature>
<evidence type="ECO:0000256" key="9">
    <source>
        <dbReference type="SAM" id="MobiDB-lite"/>
    </source>
</evidence>
<dbReference type="EMBL" id="KV442092">
    <property type="protein sequence ID" value="OAQ24564.1"/>
    <property type="molecule type" value="Genomic_DNA"/>
</dbReference>
<dbReference type="OrthoDB" id="272147at2759"/>
<dbReference type="InterPro" id="IPR040343">
    <property type="entry name" value="Cet1/Ctl1"/>
</dbReference>
<dbReference type="GO" id="GO:0004651">
    <property type="term" value="F:polynucleotide 5'-phosphatase activity"/>
    <property type="evidence" value="ECO:0007669"/>
    <property type="project" value="UniProtKB-UniRule"/>
</dbReference>
<evidence type="ECO:0000256" key="7">
    <source>
        <dbReference type="ARBA" id="ARBA00047740"/>
    </source>
</evidence>
<keyword evidence="4 8" id="KW-0507">mRNA processing</keyword>
<comment type="similarity">
    <text evidence="3 8">Belongs to the fungal TPase family.</text>
</comment>
<dbReference type="PANTHER" id="PTHR28118">
    <property type="entry name" value="POLYNUCLEOTIDE 5'-TRIPHOSPHATASE-RELATED"/>
    <property type="match status" value="1"/>
</dbReference>
<sequence>MSDQGTTKKRPLEEEAQDTAASLSNGAGAASTGGQEGRDGSSSKRPRPEESSSSSTLPAGGASSTAPPQPEQQQRPRPSRPALFFGSNIPDDVVQAVADFLYDRCHGENIEIEAKVGILIDKITQQRIQMPVQNEVVLPETHSSNRWYTFSSDMTVAQHAHFNRCLNKSVEMSQHSESKVAYKHTYETDQFFTVQGKKTRVSRDQKTNAVIGTIQKRRIADLDIFSPRRPFDYRISVNVEEPVAQPSGNPERERKKDRVSYQLNNLKIDLTQVKSNNMPNNPAQPPSYSQMRPSAQQNQLDLTHELEIEFVNAEELAREREFRINSQGRQPDRFLEITANFINNIRGLIAQGQNIPHHPPQHMQQRPQQHQHQQQYPHQQRR</sequence>
<evidence type="ECO:0000313" key="11">
    <source>
        <dbReference type="EMBL" id="OAQ24564.1"/>
    </source>
</evidence>
<evidence type="ECO:0000256" key="4">
    <source>
        <dbReference type="ARBA" id="ARBA00022664"/>
    </source>
</evidence>
<evidence type="ECO:0000256" key="3">
    <source>
        <dbReference type="ARBA" id="ARBA00006345"/>
    </source>
</evidence>
<dbReference type="Gene3D" id="3.20.100.10">
    <property type="entry name" value="mRNA triphosphatase Cet1-like"/>
    <property type="match status" value="1"/>
</dbReference>
<dbReference type="AlphaFoldDB" id="A0A197JJM0"/>
<evidence type="ECO:0000256" key="8">
    <source>
        <dbReference type="RuleBase" id="RU367053"/>
    </source>
</evidence>
<evidence type="ECO:0000256" key="6">
    <source>
        <dbReference type="ARBA" id="ARBA00023242"/>
    </source>
</evidence>
<name>A0A197JJM0_9FUNG</name>
<dbReference type="Pfam" id="PF02940">
    <property type="entry name" value="mRNA_triPase"/>
    <property type="match status" value="1"/>
</dbReference>
<dbReference type="GO" id="GO:0031533">
    <property type="term" value="C:mRNA capping enzyme complex"/>
    <property type="evidence" value="ECO:0007669"/>
    <property type="project" value="UniProtKB-UniRule"/>
</dbReference>
<feature type="region of interest" description="Disordered" evidence="9">
    <location>
        <begin position="352"/>
        <end position="382"/>
    </location>
</feature>
<organism evidence="11 12">
    <name type="scientific">Linnemannia elongata AG-77</name>
    <dbReference type="NCBI Taxonomy" id="1314771"/>
    <lineage>
        <taxon>Eukaryota</taxon>
        <taxon>Fungi</taxon>
        <taxon>Fungi incertae sedis</taxon>
        <taxon>Mucoromycota</taxon>
        <taxon>Mortierellomycotina</taxon>
        <taxon>Mortierellomycetes</taxon>
        <taxon>Mortierellales</taxon>
        <taxon>Mortierellaceae</taxon>
        <taxon>Linnemannia</taxon>
    </lineage>
</organism>
<reference evidence="11 12" key="1">
    <citation type="submission" date="2016-05" db="EMBL/GenBank/DDBJ databases">
        <title>Genome sequencing reveals origins of a unique bacterial endosymbiosis in the earliest lineages of terrestrial Fungi.</title>
        <authorList>
            <consortium name="DOE Joint Genome Institute"/>
            <person name="Uehling J."/>
            <person name="Gryganskyi A."/>
            <person name="Hameed K."/>
            <person name="Tschaplinski T."/>
            <person name="Misztal P."/>
            <person name="Wu S."/>
            <person name="Desiro A."/>
            <person name="Vande Pol N."/>
            <person name="Du Z.-Y."/>
            <person name="Zienkiewicz A."/>
            <person name="Zienkiewicz K."/>
            <person name="Morin E."/>
            <person name="Tisserant E."/>
            <person name="Splivallo R."/>
            <person name="Hainaut M."/>
            <person name="Henrissat B."/>
            <person name="Ohm R."/>
            <person name="Kuo A."/>
            <person name="Yan J."/>
            <person name="Lipzen A."/>
            <person name="Nolan M."/>
            <person name="Labutti K."/>
            <person name="Barry K."/>
            <person name="Goldstein A."/>
            <person name="Labbe J."/>
            <person name="Schadt C."/>
            <person name="Tuskan G."/>
            <person name="Grigoriev I."/>
            <person name="Martin F."/>
            <person name="Vilgalys R."/>
            <person name="Bonito G."/>
        </authorList>
    </citation>
    <scope>NUCLEOTIDE SEQUENCE [LARGE SCALE GENOMIC DNA]</scope>
    <source>
        <strain evidence="11 12">AG-77</strain>
    </source>
</reference>
<keyword evidence="12" id="KW-1185">Reference proteome</keyword>
<comment type="function">
    <text evidence="8">First step of mRNA capping. Converts the 5'-triphosphate end of a nascent mRNA chain into a diphosphate end.</text>
</comment>
<evidence type="ECO:0000256" key="1">
    <source>
        <dbReference type="ARBA" id="ARBA00001946"/>
    </source>
</evidence>
<dbReference type="SUPFAM" id="SSF55154">
    <property type="entry name" value="CYTH-like phosphatases"/>
    <property type="match status" value="1"/>
</dbReference>
<evidence type="ECO:0000313" key="12">
    <source>
        <dbReference type="Proteomes" id="UP000078512"/>
    </source>
</evidence>
<feature type="region of interest" description="Disordered" evidence="9">
    <location>
        <begin position="1"/>
        <end position="86"/>
    </location>
</feature>
<comment type="catalytic activity">
    <reaction evidence="7">
        <text>a 5'-end triphospho-ribonucleoside in mRNA + H2O = a 5'-end diphospho-ribonucleoside in mRNA + phosphate + H(+)</text>
        <dbReference type="Rhea" id="RHEA:67004"/>
        <dbReference type="Rhea" id="RHEA-COMP:17164"/>
        <dbReference type="Rhea" id="RHEA-COMP:17165"/>
        <dbReference type="ChEBI" id="CHEBI:15377"/>
        <dbReference type="ChEBI" id="CHEBI:15378"/>
        <dbReference type="ChEBI" id="CHEBI:43474"/>
        <dbReference type="ChEBI" id="CHEBI:167616"/>
        <dbReference type="ChEBI" id="CHEBI:167618"/>
        <dbReference type="EC" id="3.6.1.74"/>
    </reaction>
    <physiologicalReaction direction="left-to-right" evidence="7">
        <dbReference type="Rhea" id="RHEA:67005"/>
    </physiologicalReaction>
</comment>
<keyword evidence="8" id="KW-0506">mRNA capping</keyword>
<dbReference type="STRING" id="1314771.A0A197JJM0"/>
<keyword evidence="6 8" id="KW-0539">Nucleus</keyword>
<feature type="compositionally biased region" description="Low complexity" evidence="9">
    <location>
        <begin position="361"/>
        <end position="382"/>
    </location>
</feature>
<protein>
    <recommendedName>
        <fullName evidence="8">mRNA-capping enzyme subunit beta</fullName>
        <ecNumber evidence="8">3.6.1.74</ecNumber>
    </recommendedName>
    <alternativeName>
        <fullName evidence="8">mRNA 5'-phosphatase</fullName>
    </alternativeName>
    <alternativeName>
        <fullName evidence="8">mRNA 5'-triphosphate monophosphatase</fullName>
    </alternativeName>
</protein>
<evidence type="ECO:0000259" key="10">
    <source>
        <dbReference type="Pfam" id="PF02940"/>
    </source>
</evidence>
<comment type="cofactor">
    <cofactor evidence="1 8">
        <name>Mg(2+)</name>
        <dbReference type="ChEBI" id="CHEBI:18420"/>
    </cofactor>
</comment>
<keyword evidence="5 8" id="KW-0378">Hydrolase</keyword>
<gene>
    <name evidence="11" type="ORF">K457DRAFT_141855</name>
</gene>
<accession>A0A197JJM0</accession>
<dbReference type="EC" id="3.6.1.74" evidence="8"/>
<comment type="subunit">
    <text evidence="8">Heterodimer. The mRNA-capping enzyme is composed of two separate chains alpha and beta, respectively a mRNA guanylyltransferase and an mRNA 5'-triphosphate monophosphatase.</text>
</comment>
<dbReference type="InterPro" id="IPR037009">
    <property type="entry name" value="mRNA_triPase_Cet1_sf"/>
</dbReference>
<dbReference type="InterPro" id="IPR033469">
    <property type="entry name" value="CYTH-like_dom_sf"/>
</dbReference>
<dbReference type="GO" id="GO:0006370">
    <property type="term" value="P:7-methylguanosine mRNA capping"/>
    <property type="evidence" value="ECO:0007669"/>
    <property type="project" value="UniProtKB-UniRule"/>
</dbReference>
<dbReference type="PANTHER" id="PTHR28118:SF1">
    <property type="entry name" value="POLYNUCLEOTIDE 5'-TRIPHOSPHATASE CTL1-RELATED"/>
    <property type="match status" value="1"/>
</dbReference>
<comment type="subcellular location">
    <subcellularLocation>
        <location evidence="2 8">Nucleus</location>
    </subcellularLocation>
</comment>
<feature type="compositionally biased region" description="Basic and acidic residues" evidence="9">
    <location>
        <begin position="36"/>
        <end position="50"/>
    </location>
</feature>
<feature type="domain" description="mRNA triphosphatase Cet1-like" evidence="10">
    <location>
        <begin position="91"/>
        <end position="282"/>
    </location>
</feature>
<feature type="compositionally biased region" description="Low complexity" evidence="9">
    <location>
        <begin position="51"/>
        <end position="76"/>
    </location>
</feature>